<proteinExistence type="predicted"/>
<comment type="caution">
    <text evidence="1">The sequence shown here is derived from an EMBL/GenBank/DDBJ whole genome shotgun (WGS) entry which is preliminary data.</text>
</comment>
<name>X0PTU5_RHOWR</name>
<protein>
    <submittedName>
        <fullName evidence="1">Uncharacterized protein</fullName>
    </submittedName>
</protein>
<sequence length="73" mass="7521">MVVVVSVVVSRELDAVEDSSFAAKALNPINATATAAMAPTAIRLFRFRTFGSIGGGGSFGPSWIARGVVADVH</sequence>
<accession>X0PTU5</accession>
<organism evidence="1 2">
    <name type="scientific">Rhodococcus wratislaviensis NBRC 100605</name>
    <dbReference type="NCBI Taxonomy" id="1219028"/>
    <lineage>
        <taxon>Bacteria</taxon>
        <taxon>Bacillati</taxon>
        <taxon>Actinomycetota</taxon>
        <taxon>Actinomycetes</taxon>
        <taxon>Mycobacteriales</taxon>
        <taxon>Nocardiaceae</taxon>
        <taxon>Rhodococcus</taxon>
    </lineage>
</organism>
<evidence type="ECO:0000313" key="1">
    <source>
        <dbReference type="EMBL" id="GAF46534.1"/>
    </source>
</evidence>
<dbReference type="Proteomes" id="UP000019491">
    <property type="component" value="Unassembled WGS sequence"/>
</dbReference>
<gene>
    <name evidence="1" type="ORF">RW1_031_01180</name>
</gene>
<evidence type="ECO:0000313" key="2">
    <source>
        <dbReference type="Proteomes" id="UP000019491"/>
    </source>
</evidence>
<dbReference type="AlphaFoldDB" id="X0PTU5"/>
<keyword evidence="2" id="KW-1185">Reference proteome</keyword>
<dbReference type="EMBL" id="BAWF01000031">
    <property type="protein sequence ID" value="GAF46534.1"/>
    <property type="molecule type" value="Genomic_DNA"/>
</dbReference>
<reference evidence="1 2" key="1">
    <citation type="submission" date="2014-02" db="EMBL/GenBank/DDBJ databases">
        <title>Whole genome shotgun sequence of Rhodococcus wratislaviensis NBRC 100605.</title>
        <authorList>
            <person name="Hosoyama A."/>
            <person name="Tsuchikane K."/>
            <person name="Yoshida I."/>
            <person name="Ohji S."/>
            <person name="Ichikawa N."/>
            <person name="Yamazoe A."/>
            <person name="Fujita N."/>
        </authorList>
    </citation>
    <scope>NUCLEOTIDE SEQUENCE [LARGE SCALE GENOMIC DNA]</scope>
    <source>
        <strain evidence="1 2">NBRC 100605</strain>
    </source>
</reference>